<dbReference type="InterPro" id="IPR010869">
    <property type="entry name" value="DUF1501"/>
</dbReference>
<dbReference type="RefSeq" id="WP_053939397.1">
    <property type="nucleotide sequence ID" value="NZ_LAQT01000034.1"/>
</dbReference>
<dbReference type="InterPro" id="IPR019546">
    <property type="entry name" value="TAT_signal_bac_arc"/>
</dbReference>
<dbReference type="InterPro" id="IPR006311">
    <property type="entry name" value="TAT_signal"/>
</dbReference>
<reference evidence="2 3" key="1">
    <citation type="submission" date="2015-07" db="EMBL/GenBank/DDBJ databases">
        <title>Draft genome sequence of the Amantichitinum ursilacus IGB-41, a new chitin-degrading bacterium.</title>
        <authorList>
            <person name="Kirstahler P."/>
            <person name="Guenther M."/>
            <person name="Grumaz C."/>
            <person name="Rupp S."/>
            <person name="Zibek S."/>
            <person name="Sohn K."/>
        </authorList>
    </citation>
    <scope>NUCLEOTIDE SEQUENCE [LARGE SCALE GENOMIC DNA]</scope>
    <source>
        <strain evidence="2 3">IGB-41</strain>
    </source>
</reference>
<dbReference type="PANTHER" id="PTHR43737:SF1">
    <property type="entry name" value="DUF1501 DOMAIN-CONTAINING PROTEIN"/>
    <property type="match status" value="1"/>
</dbReference>
<evidence type="ECO:0000313" key="2">
    <source>
        <dbReference type="EMBL" id="KPC49874.1"/>
    </source>
</evidence>
<gene>
    <name evidence="2" type="ORF">WG78_19050</name>
</gene>
<organism evidence="2 3">
    <name type="scientific">Amantichitinum ursilacus</name>
    <dbReference type="NCBI Taxonomy" id="857265"/>
    <lineage>
        <taxon>Bacteria</taxon>
        <taxon>Pseudomonadati</taxon>
        <taxon>Pseudomonadota</taxon>
        <taxon>Betaproteobacteria</taxon>
        <taxon>Neisseriales</taxon>
        <taxon>Chitinibacteraceae</taxon>
        <taxon>Amantichitinum</taxon>
    </lineage>
</organism>
<dbReference type="STRING" id="857265.WG78_19050"/>
<accession>A0A0N0GLD1</accession>
<comment type="caution">
    <text evidence="2">The sequence shown here is derived from an EMBL/GenBank/DDBJ whole genome shotgun (WGS) entry which is preliminary data.</text>
</comment>
<dbReference type="PANTHER" id="PTHR43737">
    <property type="entry name" value="BLL7424 PROTEIN"/>
    <property type="match status" value="1"/>
</dbReference>
<dbReference type="OrthoDB" id="9779968at2"/>
<evidence type="ECO:0008006" key="4">
    <source>
        <dbReference type="Google" id="ProtNLM"/>
    </source>
</evidence>
<sequence length="456" mass="47364">MNRRHFLKGAGSAGMLAALSQLSLNSAFADSASDYKALVIVFLYGGNDSNNMIIPYDASAYATYAGVRGALAIPQAQLTPLANPAAINANTMNGVQQFGLHPALAALAPLWDAGQLAIQFNAGPLAKPTTQAQLKTAGYKLPANLYSHIDQQQQWQTTGIAPQGVESSGWGGRVADAVNAGAGTVPPVITLAGNSIFTLGKNTRPLAVPTAGGSFGLSYANTSLQGAVAALAGQTGNTRLRNIDGQIKQSALANSALVNPIVNNATSTVRPLFAGQTSSIALQLMTVAMLIEQRAKLGLSRQVYFVSQGGYDTHGDQLNVQNTLYGQLGNALATFNNAIGSLGLGSNVTTATMSDFARTLKPNSTAGSDHAWGGHHLIMGGAVKGKQYYGRFPQHVLGGPDDTTKEGRWIPTTSVDQYVATLATWFGVTPTQLSSVVPNLASFTNAGWPASVGFMG</sequence>
<protein>
    <recommendedName>
        <fullName evidence="4">Tat pathway signal sequence domain protein</fullName>
    </recommendedName>
</protein>
<dbReference type="PATRIC" id="fig|857265.3.peg.3902"/>
<evidence type="ECO:0000256" key="1">
    <source>
        <dbReference type="SAM" id="SignalP"/>
    </source>
</evidence>
<feature type="chain" id="PRO_5005849609" description="Tat pathway signal sequence domain protein" evidence="1">
    <location>
        <begin position="30"/>
        <end position="456"/>
    </location>
</feature>
<keyword evidence="1" id="KW-0732">Signal</keyword>
<dbReference type="AlphaFoldDB" id="A0A0N0GLD1"/>
<keyword evidence="3" id="KW-1185">Reference proteome</keyword>
<name>A0A0N0GLD1_9NEIS</name>
<proteinExistence type="predicted"/>
<evidence type="ECO:0000313" key="3">
    <source>
        <dbReference type="Proteomes" id="UP000037939"/>
    </source>
</evidence>
<dbReference type="EMBL" id="LAQT01000034">
    <property type="protein sequence ID" value="KPC49874.1"/>
    <property type="molecule type" value="Genomic_DNA"/>
</dbReference>
<dbReference type="PROSITE" id="PS51318">
    <property type="entry name" value="TAT"/>
    <property type="match status" value="1"/>
</dbReference>
<dbReference type="Pfam" id="PF07394">
    <property type="entry name" value="DUF1501"/>
    <property type="match status" value="1"/>
</dbReference>
<dbReference type="Pfam" id="PF10518">
    <property type="entry name" value="TAT_signal"/>
    <property type="match status" value="1"/>
</dbReference>
<feature type="signal peptide" evidence="1">
    <location>
        <begin position="1"/>
        <end position="29"/>
    </location>
</feature>
<dbReference type="Proteomes" id="UP000037939">
    <property type="component" value="Unassembled WGS sequence"/>
</dbReference>